<dbReference type="OrthoDB" id="5589462at2759"/>
<keyword evidence="1" id="KW-1133">Transmembrane helix</keyword>
<accession>A0A4P9W3A3</accession>
<protein>
    <submittedName>
        <fullName evidence="2">Uncharacterized protein</fullName>
    </submittedName>
</protein>
<dbReference type="AlphaFoldDB" id="A0A4P9W3A3"/>
<keyword evidence="1" id="KW-0812">Transmembrane</keyword>
<evidence type="ECO:0000313" key="3">
    <source>
        <dbReference type="Proteomes" id="UP000269721"/>
    </source>
</evidence>
<reference evidence="3" key="1">
    <citation type="journal article" date="2018" name="Nat. Microbiol.">
        <title>Leveraging single-cell genomics to expand the fungal tree of life.</title>
        <authorList>
            <person name="Ahrendt S.R."/>
            <person name="Quandt C.A."/>
            <person name="Ciobanu D."/>
            <person name="Clum A."/>
            <person name="Salamov A."/>
            <person name="Andreopoulos B."/>
            <person name="Cheng J.F."/>
            <person name="Woyke T."/>
            <person name="Pelin A."/>
            <person name="Henrissat B."/>
            <person name="Reynolds N.K."/>
            <person name="Benny G.L."/>
            <person name="Smith M.E."/>
            <person name="James T.Y."/>
            <person name="Grigoriev I.V."/>
        </authorList>
    </citation>
    <scope>NUCLEOTIDE SEQUENCE [LARGE SCALE GENOMIC DNA]</scope>
</reference>
<dbReference type="EMBL" id="KZ998340">
    <property type="protein sequence ID" value="RKO86272.1"/>
    <property type="molecule type" value="Genomic_DNA"/>
</dbReference>
<evidence type="ECO:0000256" key="1">
    <source>
        <dbReference type="SAM" id="Phobius"/>
    </source>
</evidence>
<proteinExistence type="predicted"/>
<name>A0A4P9W3A3_9FUNG</name>
<sequence length="270" mass="30713">MKCLRYALDIAAHLNNSFIPLIDIKGPQTKEVTECIYQNDFRGATCGSRLRLFEAININGYDINQAHSITDASLHVLRGNINNIHFTTSSRQLLDKSQTLARFHLFGIPLKNRRTVSPSLDLIRNMGDSTIIIIVITDKVIYTLHKAISSFLCPLSDAITVHLWLFSVGKLRPWCVLHEFSIKQRMKKLNLLNIIENGDCEAPLTSSISKPATAHESAFLRHQVFFYLKEGRHSFRSFTALIPIGISHNFILLCKKSMSIKRRRRGLRKG</sequence>
<keyword evidence="3" id="KW-1185">Reference proteome</keyword>
<evidence type="ECO:0000313" key="2">
    <source>
        <dbReference type="EMBL" id="RKO86272.1"/>
    </source>
</evidence>
<keyword evidence="1" id="KW-0472">Membrane</keyword>
<feature type="transmembrane region" description="Helical" evidence="1">
    <location>
        <begin position="235"/>
        <end position="254"/>
    </location>
</feature>
<gene>
    <name evidence="2" type="ORF">BDK51DRAFT_51500</name>
</gene>
<dbReference type="Proteomes" id="UP000269721">
    <property type="component" value="Unassembled WGS sequence"/>
</dbReference>
<organism evidence="2 3">
    <name type="scientific">Blyttiomyces helicus</name>
    <dbReference type="NCBI Taxonomy" id="388810"/>
    <lineage>
        <taxon>Eukaryota</taxon>
        <taxon>Fungi</taxon>
        <taxon>Fungi incertae sedis</taxon>
        <taxon>Chytridiomycota</taxon>
        <taxon>Chytridiomycota incertae sedis</taxon>
        <taxon>Chytridiomycetes</taxon>
        <taxon>Chytridiomycetes incertae sedis</taxon>
        <taxon>Blyttiomyces</taxon>
    </lineage>
</organism>